<comment type="caution">
    <text evidence="2">The sequence shown here is derived from an EMBL/GenBank/DDBJ whole genome shotgun (WGS) entry which is preliminary data.</text>
</comment>
<dbReference type="InterPro" id="IPR052018">
    <property type="entry name" value="PHP_domain"/>
</dbReference>
<dbReference type="Gene3D" id="3.20.20.140">
    <property type="entry name" value="Metal-dependent hydrolases"/>
    <property type="match status" value="1"/>
</dbReference>
<evidence type="ECO:0000313" key="3">
    <source>
        <dbReference type="Proteomes" id="UP000824169"/>
    </source>
</evidence>
<reference evidence="2" key="1">
    <citation type="submission" date="2020-10" db="EMBL/GenBank/DDBJ databases">
        <authorList>
            <person name="Gilroy R."/>
        </authorList>
    </citation>
    <scope>NUCLEOTIDE SEQUENCE</scope>
    <source>
        <strain evidence="2">CHK188-20938</strain>
    </source>
</reference>
<dbReference type="SMART" id="SM00481">
    <property type="entry name" value="POLIIIAc"/>
    <property type="match status" value="1"/>
</dbReference>
<dbReference type="SUPFAM" id="SSF89550">
    <property type="entry name" value="PHP domain-like"/>
    <property type="match status" value="1"/>
</dbReference>
<dbReference type="GO" id="GO:0035312">
    <property type="term" value="F:5'-3' DNA exonuclease activity"/>
    <property type="evidence" value="ECO:0007669"/>
    <property type="project" value="TreeGrafter"/>
</dbReference>
<sequence>MEARIDLHVHSNCSDGTYTPEELVLYALRKGLSAFALTDHDTVDGVRRAQQAASGTSLTVIPGVELSSDYKGRDIHVLGLGVRMEDPGFSAYLEQFRRARDVRNQKMLQKLRDRGISISEEQMLSEFPGCVWTRAHFARFLKDHGYVQDMQEAFKKYVGDHAPCFVPKEQISPFEAVRLLLDNGAHPVLAHPLLYHLGPSELENLVDQLCVCGLQGLEAVYSTNRFSDESAMKQLALRHGLCVTGGSDFHGSNKPDIDLGTGHGNLNIPCSLWEKLRGCS</sequence>
<dbReference type="PANTHER" id="PTHR42924:SF3">
    <property type="entry name" value="POLYMERASE_HISTIDINOL PHOSPHATASE N-TERMINAL DOMAIN-CONTAINING PROTEIN"/>
    <property type="match status" value="1"/>
</dbReference>
<reference evidence="2" key="2">
    <citation type="journal article" date="2021" name="PeerJ">
        <title>Extensive microbial diversity within the chicken gut microbiome revealed by metagenomics and culture.</title>
        <authorList>
            <person name="Gilroy R."/>
            <person name="Ravi A."/>
            <person name="Getino M."/>
            <person name="Pursley I."/>
            <person name="Horton D.L."/>
            <person name="Alikhan N.F."/>
            <person name="Baker D."/>
            <person name="Gharbi K."/>
            <person name="Hall N."/>
            <person name="Watson M."/>
            <person name="Adriaenssens E.M."/>
            <person name="Foster-Nyarko E."/>
            <person name="Jarju S."/>
            <person name="Secka A."/>
            <person name="Antonio M."/>
            <person name="Oren A."/>
            <person name="Chaudhuri R.R."/>
            <person name="La Ragione R."/>
            <person name="Hildebrand F."/>
            <person name="Pallen M.J."/>
        </authorList>
    </citation>
    <scope>NUCLEOTIDE SEQUENCE</scope>
    <source>
        <strain evidence="2">CHK188-20938</strain>
    </source>
</reference>
<gene>
    <name evidence="2" type="ORF">IAB71_00850</name>
</gene>
<dbReference type="AlphaFoldDB" id="A0A9D1P0Q6"/>
<evidence type="ECO:0000259" key="1">
    <source>
        <dbReference type="SMART" id="SM00481"/>
    </source>
</evidence>
<dbReference type="InterPro" id="IPR004013">
    <property type="entry name" value="PHP_dom"/>
</dbReference>
<dbReference type="CDD" id="cd07438">
    <property type="entry name" value="PHP_HisPPase_AMP"/>
    <property type="match status" value="1"/>
</dbReference>
<dbReference type="Proteomes" id="UP000824169">
    <property type="component" value="Unassembled WGS sequence"/>
</dbReference>
<evidence type="ECO:0000313" key="2">
    <source>
        <dbReference type="EMBL" id="HIV24330.1"/>
    </source>
</evidence>
<name>A0A9D1P0Q6_9FIRM</name>
<dbReference type="Pfam" id="PF02811">
    <property type="entry name" value="PHP"/>
    <property type="match status" value="1"/>
</dbReference>
<dbReference type="Gene3D" id="1.10.150.650">
    <property type="match status" value="1"/>
</dbReference>
<organism evidence="2 3">
    <name type="scientific">Candidatus Scatomonas pullistercoris</name>
    <dbReference type="NCBI Taxonomy" id="2840920"/>
    <lineage>
        <taxon>Bacteria</taxon>
        <taxon>Bacillati</taxon>
        <taxon>Bacillota</taxon>
        <taxon>Clostridia</taxon>
        <taxon>Lachnospirales</taxon>
        <taxon>Lachnospiraceae</taxon>
        <taxon>Lachnospiraceae incertae sedis</taxon>
        <taxon>Candidatus Scatomonas</taxon>
    </lineage>
</organism>
<proteinExistence type="predicted"/>
<dbReference type="InterPro" id="IPR003141">
    <property type="entry name" value="Pol/His_phosphatase_N"/>
</dbReference>
<protein>
    <submittedName>
        <fullName evidence="2">PHP domain-containing protein</fullName>
    </submittedName>
</protein>
<dbReference type="PANTHER" id="PTHR42924">
    <property type="entry name" value="EXONUCLEASE"/>
    <property type="match status" value="1"/>
</dbReference>
<dbReference type="InterPro" id="IPR016195">
    <property type="entry name" value="Pol/histidinol_Pase-like"/>
</dbReference>
<accession>A0A9D1P0Q6</accession>
<feature type="domain" description="Polymerase/histidinol phosphatase N-terminal" evidence="1">
    <location>
        <begin position="5"/>
        <end position="70"/>
    </location>
</feature>
<dbReference type="EMBL" id="DVOO01000003">
    <property type="protein sequence ID" value="HIV24330.1"/>
    <property type="molecule type" value="Genomic_DNA"/>
</dbReference>
<dbReference type="GO" id="GO:0004534">
    <property type="term" value="F:5'-3' RNA exonuclease activity"/>
    <property type="evidence" value="ECO:0007669"/>
    <property type="project" value="TreeGrafter"/>
</dbReference>